<dbReference type="InterPro" id="IPR031350">
    <property type="entry name" value="Goodbye_dom"/>
</dbReference>
<feature type="domain" description="Fungal STAND N-terminal Goodbye" evidence="3">
    <location>
        <begin position="14"/>
        <end position="126"/>
    </location>
</feature>
<sequence length="1421" mass="163771">MEERQQDRSLDDMWSEAAQSYHQTTGNVLQGKHPTVEEVLEKMRNDKDSQSVRATRRQSVRLVLDRITSLGDLAAAGASAAFPPSSLCFTAVSYLVETCWEYEKQRAVITDLFDAIAPFLECFDIYRTSHQLQNTADPGVMKLKRVIHERLQCFIWICSHFTKKSKEHRLKRLTKAAVRIDDGVSDKFDEIERLEKAEVRLLQALGFIELEEMRDILRRLERKREQEDMDQCLDTIKASLDIDGTKHNWHDTQTAIWNDTAESTGEWLFKRQDFRDWKNGGRASAPAVFALKADDGYGRSYLCAAVINHLLKQRPNDAGLKRLVAFYYFKKDERESSSMRNALRAILWQLSTNRTNKPFAKFFSRKCEQVEHLPSSKTHVLWKDSILEYLEKPEVKSQVFIVIDGIGHVSEDYDEFSQIVNDVSSFENGLSSIRFLLTGSKVDLKGLRRHFGTRIPMTELAVNEHNKSDLQLFVSSKIQEISRTWDRTSDSEKYQQLIERALLENTDGDYQNLNLTLKEISNARGKQDIDRILDPKRLRMPREETIRRQLVSMEKTLVEHEIDSLNEILPWIVLPKYDWPTMKQLKAVLFLKYKQNLLKSVEDLITERYAPLLEVDGTTVRSYHTMKYFKKENGSQQAQNPKETEPDTPASAQQDMISAAISPFLGKPSHDSNCQVHHLQVAMVQKFLLTVCDEKLYGDFGFKEFFEGLQRHPSKTIVFNRVDGHSKIILTCLKALCAEDDVKAEAEPLVDLAITRLSWHLSQIHSHELSYVDVSRRRTIGQLLVKLFRDRKCIEGWLTPERIEKIRHRWLYHPQQQHKSSLAGIALQWLKDPEVVAWIDPAERELVNTIIYGTKRLRDLFAEATNFVAEKWLLDQNWDVTQTFWWVLGYVQEKTESHESADGTVHKDVEKNRPSLNDISQAVSWAESKVDTRTSNLVSAVRLLDTLMRFEYYGKAIEEARSRDPNGWTKDWCIAREHHVSGNHFAVIESLGPVMHKFQANKNLQHGLGMPWKEIIYLYAEAREAEGDVQLALDAYQELLKSWPTHSETIGRAVHCMRRLARFSEIIRLLENHGDAARNSGGSLKMLFLDLAKSPSFHHDVNLAAGKEGRLELIKDAYEHAVEACPSGSEALFYLRHYYGLALWYQKDRDGKDTRKAFEIWEKNIFDKDIPQDSYIQRITSFKLASVYLQLARDNHFHQTPGGCIYVSKLEALVQRKSTDFQWTGSEEVLLARAYHLAKQGIKDKALADKLGRNARMLAAKHVGPALNILCDADPDNDWEGYTSLSNTLGHMDDDENALAAKSLIGPLQRDWMNPDIANDIAEIKYLRGRLKSSCDNCGYQWTDVSGMHICRDCIRTIFCADCVRRLKNPDDTIEHRVCDPSHQFLVVPKFKPVELDYVLVENELIKTGDWKENVRSKYGV</sequence>
<gene>
    <name evidence="5" type="ORF">BKCO1_600058</name>
</gene>
<protein>
    <submittedName>
        <fullName evidence="5">Neutral amino acid permease</fullName>
    </submittedName>
</protein>
<dbReference type="Proteomes" id="UP000183809">
    <property type="component" value="Unassembled WGS sequence"/>
</dbReference>
<evidence type="ECO:0000256" key="2">
    <source>
        <dbReference type="SAM" id="MobiDB-lite"/>
    </source>
</evidence>
<dbReference type="SUPFAM" id="SSF48452">
    <property type="entry name" value="TPR-like"/>
    <property type="match status" value="1"/>
</dbReference>
<accession>A0A1J9SD67</accession>
<dbReference type="Pfam" id="PF17109">
    <property type="entry name" value="Goodbye"/>
    <property type="match status" value="1"/>
</dbReference>
<keyword evidence="6" id="KW-1185">Reference proteome</keyword>
<evidence type="ECO:0000259" key="3">
    <source>
        <dbReference type="Pfam" id="PF17109"/>
    </source>
</evidence>
<evidence type="ECO:0000313" key="5">
    <source>
        <dbReference type="EMBL" id="OJD37796.1"/>
    </source>
</evidence>
<dbReference type="RefSeq" id="XP_020133911.1">
    <property type="nucleotide sequence ID" value="XM_020277928.1"/>
</dbReference>
<dbReference type="Pfam" id="PF24883">
    <property type="entry name" value="NPHP3_N"/>
    <property type="match status" value="1"/>
</dbReference>
<dbReference type="InterPro" id="IPR011990">
    <property type="entry name" value="TPR-like_helical_dom_sf"/>
</dbReference>
<dbReference type="OrthoDB" id="2913095at2759"/>
<feature type="region of interest" description="Disordered" evidence="2">
    <location>
        <begin position="631"/>
        <end position="652"/>
    </location>
</feature>
<organism evidence="5 6">
    <name type="scientific">Diplodia corticola</name>
    <dbReference type="NCBI Taxonomy" id="236234"/>
    <lineage>
        <taxon>Eukaryota</taxon>
        <taxon>Fungi</taxon>
        <taxon>Dikarya</taxon>
        <taxon>Ascomycota</taxon>
        <taxon>Pezizomycotina</taxon>
        <taxon>Dothideomycetes</taxon>
        <taxon>Dothideomycetes incertae sedis</taxon>
        <taxon>Botryosphaeriales</taxon>
        <taxon>Botryosphaeriaceae</taxon>
        <taxon>Diplodia</taxon>
    </lineage>
</organism>
<evidence type="ECO:0000259" key="4">
    <source>
        <dbReference type="Pfam" id="PF24883"/>
    </source>
</evidence>
<dbReference type="PANTHER" id="PTHR10039:SF17">
    <property type="entry name" value="FUNGAL STAND N-TERMINAL GOODBYE DOMAIN-CONTAINING PROTEIN-RELATED"/>
    <property type="match status" value="1"/>
</dbReference>
<dbReference type="InterPro" id="IPR056884">
    <property type="entry name" value="NPHP3-like_N"/>
</dbReference>
<feature type="domain" description="Nephrocystin 3-like N-terminal" evidence="4">
    <location>
        <begin position="264"/>
        <end position="438"/>
    </location>
</feature>
<keyword evidence="1" id="KW-0677">Repeat</keyword>
<dbReference type="PANTHER" id="PTHR10039">
    <property type="entry name" value="AMELOGENIN"/>
    <property type="match status" value="1"/>
</dbReference>
<evidence type="ECO:0000256" key="1">
    <source>
        <dbReference type="ARBA" id="ARBA00022737"/>
    </source>
</evidence>
<dbReference type="Gene3D" id="1.25.40.10">
    <property type="entry name" value="Tetratricopeptide repeat domain"/>
    <property type="match status" value="1"/>
</dbReference>
<dbReference type="GeneID" id="31018189"/>
<dbReference type="EMBL" id="MNUE01000006">
    <property type="protein sequence ID" value="OJD37796.1"/>
    <property type="molecule type" value="Genomic_DNA"/>
</dbReference>
<comment type="caution">
    <text evidence="5">The sequence shown here is derived from an EMBL/GenBank/DDBJ whole genome shotgun (WGS) entry which is preliminary data.</text>
</comment>
<evidence type="ECO:0000313" key="6">
    <source>
        <dbReference type="Proteomes" id="UP000183809"/>
    </source>
</evidence>
<name>A0A1J9SD67_9PEZI</name>
<proteinExistence type="predicted"/>
<reference evidence="5 6" key="1">
    <citation type="submission" date="2016-10" db="EMBL/GenBank/DDBJ databases">
        <title>Proteomics and genomics reveal pathogen-plant mechanisms compatible with a hemibiotrophic lifestyle of Diplodia corticola.</title>
        <authorList>
            <person name="Fernandes I."/>
            <person name="De Jonge R."/>
            <person name="Van De Peer Y."/>
            <person name="Devreese B."/>
            <person name="Alves A."/>
            <person name="Esteves A.C."/>
        </authorList>
    </citation>
    <scope>NUCLEOTIDE SEQUENCE [LARGE SCALE GENOMIC DNA]</scope>
    <source>
        <strain evidence="5 6">CBS 112549</strain>
    </source>
</reference>